<dbReference type="GO" id="GO:0071555">
    <property type="term" value="P:cell wall organization"/>
    <property type="evidence" value="ECO:0007669"/>
    <property type="project" value="UniProtKB-KW"/>
</dbReference>
<feature type="transmembrane region" description="Helical" evidence="12">
    <location>
        <begin position="51"/>
        <end position="75"/>
    </location>
</feature>
<dbReference type="NCBIfam" id="TIGR00445">
    <property type="entry name" value="mraY"/>
    <property type="match status" value="1"/>
</dbReference>
<comment type="similarity">
    <text evidence="2 12">Belongs to the glycosyltransferase 4 family. MraY subfamily.</text>
</comment>
<proteinExistence type="inferred from homology"/>
<evidence type="ECO:0000256" key="8">
    <source>
        <dbReference type="ARBA" id="ARBA00022989"/>
    </source>
</evidence>
<evidence type="ECO:0000256" key="7">
    <source>
        <dbReference type="ARBA" id="ARBA00022984"/>
    </source>
</evidence>
<evidence type="ECO:0000256" key="10">
    <source>
        <dbReference type="ARBA" id="ARBA00023306"/>
    </source>
</evidence>
<dbReference type="InterPro" id="IPR003524">
    <property type="entry name" value="PNAcMuramoyl-5peptid_Trfase"/>
</dbReference>
<keyword evidence="9 12" id="KW-0472">Membrane</keyword>
<dbReference type="GO" id="GO:0008963">
    <property type="term" value="F:phospho-N-acetylmuramoyl-pentapeptide-transferase activity"/>
    <property type="evidence" value="ECO:0007669"/>
    <property type="project" value="UniProtKB-UniRule"/>
</dbReference>
<dbReference type="GO" id="GO:0005886">
    <property type="term" value="C:plasma membrane"/>
    <property type="evidence" value="ECO:0007669"/>
    <property type="project" value="UniProtKB-SubCell"/>
</dbReference>
<name>A0A398CYV9_9BACT</name>
<feature type="transmembrane region" description="Helical" evidence="12">
    <location>
        <begin position="205"/>
        <end position="222"/>
    </location>
</feature>
<feature type="binding site" evidence="14">
    <location>
        <position position="233"/>
    </location>
    <ligand>
        <name>Mg(2+)</name>
        <dbReference type="ChEBI" id="CHEBI:18420"/>
    </ligand>
</feature>
<feature type="transmembrane region" description="Helical" evidence="12">
    <location>
        <begin position="121"/>
        <end position="139"/>
    </location>
</feature>
<feature type="transmembrane region" description="Helical" evidence="12">
    <location>
        <begin position="81"/>
        <end position="101"/>
    </location>
</feature>
<gene>
    <name evidence="12 15" type="primary">mraY</name>
    <name evidence="15" type="ORF">SMC5_09770</name>
</gene>
<keyword evidence="10 12" id="KW-0131">Cell cycle</keyword>
<dbReference type="GO" id="GO:0009252">
    <property type="term" value="P:peptidoglycan biosynthetic process"/>
    <property type="evidence" value="ECO:0007669"/>
    <property type="project" value="UniProtKB-UniRule"/>
</dbReference>
<feature type="transmembrane region" description="Helical" evidence="12">
    <location>
        <begin position="255"/>
        <end position="277"/>
    </location>
</feature>
<organism evidence="15 16">
    <name type="scientific">Candidatus Cryosericum odellii</name>
    <dbReference type="NCBI Taxonomy" id="2290917"/>
    <lineage>
        <taxon>Bacteria</taxon>
        <taxon>Pseudomonadati</taxon>
        <taxon>Caldisericota/Cryosericota group</taxon>
        <taxon>Candidatus Cryosericota</taxon>
        <taxon>Candidatus Cryosericia</taxon>
        <taxon>Candidatus Cryosericales</taxon>
        <taxon>Candidatus Cryosericaceae</taxon>
        <taxon>Candidatus Cryosericum</taxon>
    </lineage>
</organism>
<evidence type="ECO:0000256" key="6">
    <source>
        <dbReference type="ARBA" id="ARBA00022960"/>
    </source>
</evidence>
<accession>A0A398CYV9</accession>
<dbReference type="CDD" id="cd06852">
    <property type="entry name" value="GT_MraY"/>
    <property type="match status" value="1"/>
</dbReference>
<evidence type="ECO:0000256" key="11">
    <source>
        <dbReference type="ARBA" id="ARBA00023316"/>
    </source>
</evidence>
<evidence type="ECO:0000256" key="5">
    <source>
        <dbReference type="ARBA" id="ARBA00022692"/>
    </source>
</evidence>
<evidence type="ECO:0000256" key="1">
    <source>
        <dbReference type="ARBA" id="ARBA00004141"/>
    </source>
</evidence>
<reference evidence="15 16" key="1">
    <citation type="submission" date="2018-09" db="EMBL/GenBank/DDBJ databases">
        <title>Discovery and Ecogenomic Context for Candidatus Cryosericales, a Global Caldiserica Order Active in Thawing Permafrost.</title>
        <authorList>
            <person name="Martinez M.A."/>
            <person name="Woodcroft B.J."/>
            <person name="Ignacio Espinoza J.C."/>
            <person name="Zayed A."/>
            <person name="Singleton C.M."/>
            <person name="Boyd J."/>
            <person name="Li Y.-F."/>
            <person name="Purvine S."/>
            <person name="Maughan H."/>
            <person name="Hodgkins S.B."/>
            <person name="Anderson D."/>
            <person name="Sederholm M."/>
            <person name="Temperton B."/>
            <person name="Saleska S.R."/>
            <person name="Tyson G.W."/>
            <person name="Rich V.I."/>
        </authorList>
    </citation>
    <scope>NUCLEOTIDE SEQUENCE [LARGE SCALE GENOMIC DNA]</scope>
    <source>
        <strain evidence="15 16">SMC5</strain>
    </source>
</reference>
<dbReference type="GO" id="GO:0051301">
    <property type="term" value="P:cell division"/>
    <property type="evidence" value="ECO:0007669"/>
    <property type="project" value="UniProtKB-KW"/>
</dbReference>
<comment type="subcellular location">
    <subcellularLocation>
        <location evidence="12">Cell membrane</location>
        <topology evidence="12">Multi-pass membrane protein</topology>
    </subcellularLocation>
    <subcellularLocation>
        <location evidence="1">Membrane</location>
        <topology evidence="1">Multi-pass membrane protein</topology>
    </subcellularLocation>
</comment>
<dbReference type="GO" id="GO:0008360">
    <property type="term" value="P:regulation of cell shape"/>
    <property type="evidence" value="ECO:0007669"/>
    <property type="project" value="UniProtKB-KW"/>
</dbReference>
<evidence type="ECO:0000256" key="13">
    <source>
        <dbReference type="NCBIfam" id="TIGR00445"/>
    </source>
</evidence>
<comment type="caution">
    <text evidence="15">The sequence shown here is derived from an EMBL/GenBank/DDBJ whole genome shotgun (WGS) entry which is preliminary data.</text>
</comment>
<evidence type="ECO:0000256" key="12">
    <source>
        <dbReference type="HAMAP-Rule" id="MF_00038"/>
    </source>
</evidence>
<dbReference type="PROSITE" id="PS01347">
    <property type="entry name" value="MRAY_1"/>
    <property type="match status" value="1"/>
</dbReference>
<comment type="pathway">
    <text evidence="12">Cell wall biogenesis; peptidoglycan biosynthesis.</text>
</comment>
<keyword evidence="8 12" id="KW-1133">Transmembrane helix</keyword>
<feature type="transmembrane region" description="Helical" evidence="12">
    <location>
        <begin position="229"/>
        <end position="249"/>
    </location>
</feature>
<comment type="cofactor">
    <cofactor evidence="12 14">
        <name>Mg(2+)</name>
        <dbReference type="ChEBI" id="CHEBI:18420"/>
    </cofactor>
</comment>
<dbReference type="AlphaFoldDB" id="A0A398CYV9"/>
<keyword evidence="3 12" id="KW-0132">Cell division</keyword>
<dbReference type="InterPro" id="IPR000715">
    <property type="entry name" value="Glycosyl_transferase_4"/>
</dbReference>
<dbReference type="PROSITE" id="PS01348">
    <property type="entry name" value="MRAY_2"/>
    <property type="match status" value="1"/>
</dbReference>
<sequence>MRMTAKSAMLLVLILVLVDLALFPLLIAWLHRIRFTQLIRDEGPASHKSKAGTPTGGGLMLVLNIAGAVAAYFFVMGRTGLTRLDVATVVFVAVSLLSGFLDDWTKEVKHRNDGLRGYQKLLIQTAAAGLFFYLAYPSIIPTLHLASGAILLGGWAFYVVAMLYAVGMVNAFNLTDGLDGLLAKTSLPPFAVAGIASLLHPSGLAGILPLAAAAFAISFLWFNGTKASVFMGDTGSLALGSIFVAWTFASGNQLSSLLLGGLFLGEAISVMIQVLVFKASGRRTRVFLMAPIHHHFEKLGWTESKIVDRFFVVSILFVIAGALTMTWR</sequence>
<keyword evidence="12" id="KW-1003">Cell membrane</keyword>
<evidence type="ECO:0000256" key="9">
    <source>
        <dbReference type="ARBA" id="ARBA00023136"/>
    </source>
</evidence>
<dbReference type="InterPro" id="IPR018480">
    <property type="entry name" value="PNAcMuramoyl-5peptid_Trfase_CS"/>
</dbReference>
<dbReference type="OrthoDB" id="9805475at2"/>
<keyword evidence="4 12" id="KW-0808">Transferase</keyword>
<feature type="transmembrane region" description="Helical" evidence="12">
    <location>
        <begin position="145"/>
        <end position="169"/>
    </location>
</feature>
<feature type="binding site" evidence="14">
    <location>
        <position position="173"/>
    </location>
    <ligand>
        <name>Mg(2+)</name>
        <dbReference type="ChEBI" id="CHEBI:18420"/>
    </ligand>
</feature>
<evidence type="ECO:0000256" key="4">
    <source>
        <dbReference type="ARBA" id="ARBA00022679"/>
    </source>
</evidence>
<dbReference type="UniPathway" id="UPA00219"/>
<evidence type="ECO:0000256" key="2">
    <source>
        <dbReference type="ARBA" id="ARBA00005583"/>
    </source>
</evidence>
<dbReference type="EC" id="2.7.8.13" evidence="12 13"/>
<dbReference type="EMBL" id="QXIU01000238">
    <property type="protein sequence ID" value="RIE07420.1"/>
    <property type="molecule type" value="Genomic_DNA"/>
</dbReference>
<evidence type="ECO:0000256" key="14">
    <source>
        <dbReference type="PIRSR" id="PIRSR600715-1"/>
    </source>
</evidence>
<keyword evidence="11 12" id="KW-0961">Cell wall biogenesis/degradation</keyword>
<comment type="catalytic activity">
    <reaction evidence="12">
        <text>UDP-N-acetyl-alpha-D-muramoyl-L-alanyl-gamma-D-glutamyl-meso-2,6-diaminopimeloyl-D-alanyl-D-alanine + di-trans,octa-cis-undecaprenyl phosphate = di-trans,octa-cis-undecaprenyl diphospho-N-acetyl-alpha-D-muramoyl-L-alanyl-D-glutamyl-meso-2,6-diaminopimeloyl-D-alanyl-D-alanine + UMP</text>
        <dbReference type="Rhea" id="RHEA:28386"/>
        <dbReference type="ChEBI" id="CHEBI:57865"/>
        <dbReference type="ChEBI" id="CHEBI:60392"/>
        <dbReference type="ChEBI" id="CHEBI:61386"/>
        <dbReference type="ChEBI" id="CHEBI:61387"/>
        <dbReference type="EC" id="2.7.8.13"/>
    </reaction>
</comment>
<dbReference type="GO" id="GO:0051992">
    <property type="term" value="F:UDP-N-acetylmuramoyl-L-alanyl-D-glutamyl-meso-2,6-diaminopimelyl-D-alanyl-D-alanine:undecaprenyl-phosphate transferase activity"/>
    <property type="evidence" value="ECO:0007669"/>
    <property type="project" value="RHEA"/>
</dbReference>
<dbReference type="PANTHER" id="PTHR22926">
    <property type="entry name" value="PHOSPHO-N-ACETYLMURAMOYL-PENTAPEPTIDE-TRANSFERASE"/>
    <property type="match status" value="1"/>
</dbReference>
<keyword evidence="7 12" id="KW-0573">Peptidoglycan synthesis</keyword>
<keyword evidence="12 14" id="KW-0460">Magnesium</keyword>
<evidence type="ECO:0000313" key="16">
    <source>
        <dbReference type="Proteomes" id="UP000266489"/>
    </source>
</evidence>
<dbReference type="HAMAP" id="MF_00038">
    <property type="entry name" value="MraY"/>
    <property type="match status" value="1"/>
</dbReference>
<evidence type="ECO:0000256" key="3">
    <source>
        <dbReference type="ARBA" id="ARBA00022618"/>
    </source>
</evidence>
<dbReference type="GO" id="GO:0046872">
    <property type="term" value="F:metal ion binding"/>
    <property type="evidence" value="ECO:0007669"/>
    <property type="project" value="UniProtKB-KW"/>
</dbReference>
<dbReference type="Proteomes" id="UP000266489">
    <property type="component" value="Unassembled WGS sequence"/>
</dbReference>
<keyword evidence="6 12" id="KW-0133">Cell shape</keyword>
<dbReference type="PANTHER" id="PTHR22926:SF5">
    <property type="entry name" value="PHOSPHO-N-ACETYLMURAMOYL-PENTAPEPTIDE-TRANSFERASE HOMOLOG"/>
    <property type="match status" value="1"/>
</dbReference>
<dbReference type="Pfam" id="PF00953">
    <property type="entry name" value="Glycos_transf_4"/>
    <property type="match status" value="1"/>
</dbReference>
<evidence type="ECO:0000313" key="15">
    <source>
        <dbReference type="EMBL" id="RIE07420.1"/>
    </source>
</evidence>
<feature type="transmembrane region" description="Helical" evidence="12">
    <location>
        <begin position="6"/>
        <end position="30"/>
    </location>
</feature>
<protein>
    <recommendedName>
        <fullName evidence="12 13">Phospho-N-acetylmuramoyl-pentapeptide-transferase</fullName>
        <ecNumber evidence="12 13">2.7.8.13</ecNumber>
    </recommendedName>
    <alternativeName>
        <fullName evidence="12">UDP-MurNAc-pentapeptide phosphotransferase</fullName>
    </alternativeName>
</protein>
<feature type="transmembrane region" description="Helical" evidence="12">
    <location>
        <begin position="306"/>
        <end position="327"/>
    </location>
</feature>
<keyword evidence="12 14" id="KW-0479">Metal-binding</keyword>
<comment type="function">
    <text evidence="12">Catalyzes the initial step of the lipid cycle reactions in the biosynthesis of the cell wall peptidoglycan: transfers peptidoglycan precursor phospho-MurNAc-pentapeptide from UDP-MurNAc-pentapeptide onto the lipid carrier undecaprenyl phosphate, yielding undecaprenyl-pyrophosphoryl-MurNAc-pentapeptide, known as lipid I.</text>
</comment>
<keyword evidence="5 12" id="KW-0812">Transmembrane</keyword>